<dbReference type="Proteomes" id="UP000179627">
    <property type="component" value="Unassembled WGS sequence"/>
</dbReference>
<dbReference type="AlphaFoldDB" id="A0A1S1Q4M1"/>
<comment type="caution">
    <text evidence="1">The sequence shown here is derived from an EMBL/GenBank/DDBJ whole genome shotgun (WGS) entry which is preliminary data.</text>
</comment>
<evidence type="ECO:0000313" key="1">
    <source>
        <dbReference type="EMBL" id="OHV28431.1"/>
    </source>
</evidence>
<keyword evidence="2" id="KW-1185">Reference proteome</keyword>
<dbReference type="EMBL" id="MBLM01000179">
    <property type="protein sequence ID" value="OHV28431.1"/>
    <property type="molecule type" value="Genomic_DNA"/>
</dbReference>
<accession>A0A1S1Q4M1</accession>
<name>A0A1S1Q4M1_9ACTN</name>
<protein>
    <submittedName>
        <fullName evidence="1">Uncharacterized protein</fullName>
    </submittedName>
</protein>
<evidence type="ECO:0000313" key="2">
    <source>
        <dbReference type="Proteomes" id="UP000179627"/>
    </source>
</evidence>
<gene>
    <name evidence="1" type="ORF">CC117_30530</name>
</gene>
<organism evidence="1 2">
    <name type="scientific">Parafrankia colletiae</name>
    <dbReference type="NCBI Taxonomy" id="573497"/>
    <lineage>
        <taxon>Bacteria</taxon>
        <taxon>Bacillati</taxon>
        <taxon>Actinomycetota</taxon>
        <taxon>Actinomycetes</taxon>
        <taxon>Frankiales</taxon>
        <taxon>Frankiaceae</taxon>
        <taxon>Parafrankia</taxon>
    </lineage>
</organism>
<proteinExistence type="predicted"/>
<reference evidence="2" key="1">
    <citation type="submission" date="2016-07" db="EMBL/GenBank/DDBJ databases">
        <title>Sequence Frankia sp. strain CcI1.17.</title>
        <authorList>
            <person name="Ghodhbane-Gtari F."/>
            <person name="Swanson E."/>
            <person name="Gueddou A."/>
            <person name="Morris K."/>
            <person name="Hezbri K."/>
            <person name="Ktari A."/>
            <person name="Nouioui I."/>
            <person name="Abebe-Akele F."/>
            <person name="Simpson S."/>
            <person name="Thomas K."/>
            <person name="Gtari M."/>
            <person name="Tisa L.S."/>
            <person name="Hurst S."/>
        </authorList>
    </citation>
    <scope>NUCLEOTIDE SEQUENCE [LARGE SCALE GENOMIC DNA]</scope>
    <source>
        <strain evidence="2">Cc1.17</strain>
    </source>
</reference>
<sequence length="130" mass="15119">MPWRPPYTPLPAPDRRLERYSHHVARIRDGEDDAGLLLVRPTLWSQRAGGALWWRRWSDPRHAATLDLYLPSSGLPFTDSVVAPDDLPEELDDWDAGRFRFVGEIFTLHWLDENESRRLATEQFGVDRPT</sequence>